<dbReference type="Proteomes" id="UP000291404">
    <property type="component" value="Unassembled WGS sequence"/>
</dbReference>
<keyword evidence="3" id="KW-1185">Reference proteome</keyword>
<evidence type="ECO:0000313" key="3">
    <source>
        <dbReference type="Proteomes" id="UP000291404"/>
    </source>
</evidence>
<dbReference type="EMBL" id="PITI01000951">
    <property type="protein sequence ID" value="TBU03280.1"/>
    <property type="molecule type" value="Genomic_DNA"/>
</dbReference>
<gene>
    <name evidence="2" type="ORF">CWI36_0951p0010</name>
    <name evidence="1" type="ORF">CWI36_1373p0010</name>
</gene>
<organism evidence="2 3">
    <name type="scientific">Hamiltosporidium magnivora</name>
    <dbReference type="NCBI Taxonomy" id="148818"/>
    <lineage>
        <taxon>Eukaryota</taxon>
        <taxon>Fungi</taxon>
        <taxon>Fungi incertae sedis</taxon>
        <taxon>Microsporidia</taxon>
        <taxon>Dubosqiidae</taxon>
        <taxon>Hamiltosporidium</taxon>
    </lineage>
</organism>
<evidence type="ECO:0000313" key="1">
    <source>
        <dbReference type="EMBL" id="TBU01319.1"/>
    </source>
</evidence>
<accession>A0A4Q9L940</accession>
<dbReference type="VEuPathDB" id="MicrosporidiaDB:CWI36_0951p0010"/>
<comment type="caution">
    <text evidence="2">The sequence shown here is derived from an EMBL/GenBank/DDBJ whole genome shotgun (WGS) entry which is preliminary data.</text>
</comment>
<reference evidence="2 3" key="1">
    <citation type="submission" date="2017-12" db="EMBL/GenBank/DDBJ databases">
        <authorList>
            <person name="Pombert J.-F."/>
            <person name="Haag K.L."/>
            <person name="Ebert D."/>
        </authorList>
    </citation>
    <scope>NUCLEOTIDE SEQUENCE [LARGE SCALE GENOMIC DNA]</scope>
    <source>
        <strain evidence="2">BE-OM-2</strain>
    </source>
</reference>
<protein>
    <submittedName>
        <fullName evidence="2">Uncharacterized protein</fullName>
    </submittedName>
</protein>
<dbReference type="VEuPathDB" id="MicrosporidiaDB:CWI36_1373p0010"/>
<dbReference type="AlphaFoldDB" id="A0A4Q9L940"/>
<evidence type="ECO:0000313" key="2">
    <source>
        <dbReference type="EMBL" id="TBU03280.1"/>
    </source>
</evidence>
<sequence>MPRRAGKELETCVIKRVGIHGELTLKLKQAGNEEDTKKSSTTYFRFSITLEELTININEDSDLREEKMVVKKVEENAYRFERSFNP</sequence>
<dbReference type="EMBL" id="PITI01001373">
    <property type="protein sequence ID" value="TBU01319.1"/>
    <property type="molecule type" value="Genomic_DNA"/>
</dbReference>
<proteinExistence type="predicted"/>
<name>A0A4Q9L940_9MICR</name>